<dbReference type="PANTHER" id="PTHR10660">
    <property type="entry name" value="PROTEASOME REGULATOR PA28"/>
    <property type="match status" value="1"/>
</dbReference>
<evidence type="ECO:0000313" key="6">
    <source>
        <dbReference type="EMBL" id="EDW77141.1"/>
    </source>
</evidence>
<dbReference type="InterPro" id="IPR003185">
    <property type="entry name" value="Proteasome_activ_PA28_N"/>
</dbReference>
<dbReference type="OMA" id="KHEINIP"/>
<evidence type="ECO:0000256" key="3">
    <source>
        <dbReference type="ARBA" id="ARBA00037467"/>
    </source>
</evidence>
<dbReference type="Proteomes" id="UP000007798">
    <property type="component" value="Unassembled WGS sequence"/>
</dbReference>
<dbReference type="GO" id="GO:0005654">
    <property type="term" value="C:nucleoplasm"/>
    <property type="evidence" value="ECO:0007669"/>
    <property type="project" value="TreeGrafter"/>
</dbReference>
<evidence type="ECO:0000256" key="1">
    <source>
        <dbReference type="ARBA" id="ARBA00005883"/>
    </source>
</evidence>
<proteinExistence type="inferred from homology"/>
<dbReference type="Pfam" id="PF02252">
    <property type="entry name" value="PA28_C"/>
    <property type="match status" value="1"/>
</dbReference>
<protein>
    <recommendedName>
        <fullName evidence="8">Proteasome activator PA28 C-terminal domain-containing protein</fullName>
    </recommendedName>
</protein>
<dbReference type="GO" id="GO:2000045">
    <property type="term" value="P:regulation of G1/S transition of mitotic cell cycle"/>
    <property type="evidence" value="ECO:0007669"/>
    <property type="project" value="TreeGrafter"/>
</dbReference>
<dbReference type="eggNOG" id="KOG4470">
    <property type="taxonomic scope" value="Eukaryota"/>
</dbReference>
<evidence type="ECO:0000259" key="5">
    <source>
        <dbReference type="Pfam" id="PF02252"/>
    </source>
</evidence>
<dbReference type="Gene3D" id="1.20.120.180">
    <property type="entry name" value="Proteasome activator pa28, C-terminal domain"/>
    <property type="match status" value="1"/>
</dbReference>
<dbReference type="OrthoDB" id="6591885at2759"/>
<dbReference type="GO" id="GO:0005737">
    <property type="term" value="C:cytoplasm"/>
    <property type="evidence" value="ECO:0007669"/>
    <property type="project" value="TreeGrafter"/>
</dbReference>
<dbReference type="Pfam" id="PF02251">
    <property type="entry name" value="PA28_N"/>
    <property type="match status" value="1"/>
</dbReference>
<dbReference type="STRING" id="7260.B4MYF2"/>
<dbReference type="InterPro" id="IPR009077">
    <property type="entry name" value="Proteasome_activ_PA28"/>
</dbReference>
<dbReference type="SUPFAM" id="SSF47216">
    <property type="entry name" value="Proteasome activator"/>
    <property type="match status" value="1"/>
</dbReference>
<gene>
    <name evidence="6" type="primary">Dwil\GK22208</name>
    <name evidence="6" type="ORF">Dwil_GK22208</name>
</gene>
<comment type="function">
    <text evidence="3">Implicated in immunoproteasome assembly and required for efficient antigen processing. The PA28 activator complex enhances the generation of class I binding peptides by altering the cleavage pattern of the proteasome.</text>
</comment>
<dbReference type="EMBL" id="CH963894">
    <property type="protein sequence ID" value="EDW77141.1"/>
    <property type="molecule type" value="Genomic_DNA"/>
</dbReference>
<keyword evidence="2" id="KW-0647">Proteasome</keyword>
<organism evidence="6 7">
    <name type="scientific">Drosophila willistoni</name>
    <name type="common">Fruit fly</name>
    <dbReference type="NCBI Taxonomy" id="7260"/>
    <lineage>
        <taxon>Eukaryota</taxon>
        <taxon>Metazoa</taxon>
        <taxon>Ecdysozoa</taxon>
        <taxon>Arthropoda</taxon>
        <taxon>Hexapoda</taxon>
        <taxon>Insecta</taxon>
        <taxon>Pterygota</taxon>
        <taxon>Neoptera</taxon>
        <taxon>Endopterygota</taxon>
        <taxon>Diptera</taxon>
        <taxon>Brachycera</taxon>
        <taxon>Muscomorpha</taxon>
        <taxon>Ephydroidea</taxon>
        <taxon>Drosophilidae</taxon>
        <taxon>Drosophila</taxon>
        <taxon>Sophophora</taxon>
    </lineage>
</organism>
<accession>B4MYF2</accession>
<sequence>MATDGKDGLQEYNKSLIKKAETVITKSFPEKIVQLNELLASPMFNLSILSEMSHDLNISLPDPVLGNEDEEEVDASLDNLDNNDHRPTNRAIWKMITVVKPIIRQLTEDANTLKMWIVLMVPKVEDGDNFGVSVQMITLAEVEETESMAKNWFNGICRYFLLRAEIISSLAQFPYIEDYQRALEDLDEKELFSMWMVACEIRDRYLLLYDLFTKNIKKLKEPRSSNGGGIY</sequence>
<dbReference type="InterPro" id="IPR003186">
    <property type="entry name" value="PA28_C"/>
</dbReference>
<feature type="domain" description="Proteasome activator PA28 C-terminal" evidence="5">
    <location>
        <begin position="87"/>
        <end position="227"/>
    </location>
</feature>
<reference evidence="6 7" key="1">
    <citation type="journal article" date="2007" name="Nature">
        <title>Evolution of genes and genomes on the Drosophila phylogeny.</title>
        <authorList>
            <consortium name="Drosophila 12 Genomes Consortium"/>
            <person name="Clark A.G."/>
            <person name="Eisen M.B."/>
            <person name="Smith D.R."/>
            <person name="Bergman C.M."/>
            <person name="Oliver B."/>
            <person name="Markow T.A."/>
            <person name="Kaufman T.C."/>
            <person name="Kellis M."/>
            <person name="Gelbart W."/>
            <person name="Iyer V.N."/>
            <person name="Pollard D.A."/>
            <person name="Sackton T.B."/>
            <person name="Larracuente A.M."/>
            <person name="Singh N.D."/>
            <person name="Abad J.P."/>
            <person name="Abt D.N."/>
            <person name="Adryan B."/>
            <person name="Aguade M."/>
            <person name="Akashi H."/>
            <person name="Anderson W.W."/>
            <person name="Aquadro C.F."/>
            <person name="Ardell D.H."/>
            <person name="Arguello R."/>
            <person name="Artieri C.G."/>
            <person name="Barbash D.A."/>
            <person name="Barker D."/>
            <person name="Barsanti P."/>
            <person name="Batterham P."/>
            <person name="Batzoglou S."/>
            <person name="Begun D."/>
            <person name="Bhutkar A."/>
            <person name="Blanco E."/>
            <person name="Bosak S.A."/>
            <person name="Bradley R.K."/>
            <person name="Brand A.D."/>
            <person name="Brent M.R."/>
            <person name="Brooks A.N."/>
            <person name="Brown R.H."/>
            <person name="Butlin R.K."/>
            <person name="Caggese C."/>
            <person name="Calvi B.R."/>
            <person name="Bernardo de Carvalho A."/>
            <person name="Caspi A."/>
            <person name="Castrezana S."/>
            <person name="Celniker S.E."/>
            <person name="Chang J.L."/>
            <person name="Chapple C."/>
            <person name="Chatterji S."/>
            <person name="Chinwalla A."/>
            <person name="Civetta A."/>
            <person name="Clifton S.W."/>
            <person name="Comeron J.M."/>
            <person name="Costello J.C."/>
            <person name="Coyne J.A."/>
            <person name="Daub J."/>
            <person name="David R.G."/>
            <person name="Delcher A.L."/>
            <person name="Delehaunty K."/>
            <person name="Do C.B."/>
            <person name="Ebling H."/>
            <person name="Edwards K."/>
            <person name="Eickbush T."/>
            <person name="Evans J.D."/>
            <person name="Filipski A."/>
            <person name="Findeiss S."/>
            <person name="Freyhult E."/>
            <person name="Fulton L."/>
            <person name="Fulton R."/>
            <person name="Garcia A.C."/>
            <person name="Gardiner A."/>
            <person name="Garfield D.A."/>
            <person name="Garvin B.E."/>
            <person name="Gibson G."/>
            <person name="Gilbert D."/>
            <person name="Gnerre S."/>
            <person name="Godfrey J."/>
            <person name="Good R."/>
            <person name="Gotea V."/>
            <person name="Gravely B."/>
            <person name="Greenberg A.J."/>
            <person name="Griffiths-Jones S."/>
            <person name="Gross S."/>
            <person name="Guigo R."/>
            <person name="Gustafson E.A."/>
            <person name="Haerty W."/>
            <person name="Hahn M.W."/>
            <person name="Halligan D.L."/>
            <person name="Halpern A.L."/>
            <person name="Halter G.M."/>
            <person name="Han M.V."/>
            <person name="Heger A."/>
            <person name="Hillier L."/>
            <person name="Hinrichs A.S."/>
            <person name="Holmes I."/>
            <person name="Hoskins R.A."/>
            <person name="Hubisz M.J."/>
            <person name="Hultmark D."/>
            <person name="Huntley M.A."/>
            <person name="Jaffe D.B."/>
            <person name="Jagadeeshan S."/>
            <person name="Jeck W.R."/>
            <person name="Johnson J."/>
            <person name="Jones C.D."/>
            <person name="Jordan W.C."/>
            <person name="Karpen G.H."/>
            <person name="Kataoka E."/>
            <person name="Keightley P.D."/>
            <person name="Kheradpour P."/>
            <person name="Kirkness E.F."/>
            <person name="Koerich L.B."/>
            <person name="Kristiansen K."/>
            <person name="Kudrna D."/>
            <person name="Kulathinal R.J."/>
            <person name="Kumar S."/>
            <person name="Kwok R."/>
            <person name="Lander E."/>
            <person name="Langley C.H."/>
            <person name="Lapoint R."/>
            <person name="Lazzaro B.P."/>
            <person name="Lee S.J."/>
            <person name="Levesque L."/>
            <person name="Li R."/>
            <person name="Lin C.F."/>
            <person name="Lin M.F."/>
            <person name="Lindblad-Toh K."/>
            <person name="Llopart A."/>
            <person name="Long M."/>
            <person name="Low L."/>
            <person name="Lozovsky E."/>
            <person name="Lu J."/>
            <person name="Luo M."/>
            <person name="Machado C.A."/>
            <person name="Makalowski W."/>
            <person name="Marzo M."/>
            <person name="Matsuda M."/>
            <person name="Matzkin L."/>
            <person name="McAllister B."/>
            <person name="McBride C.S."/>
            <person name="McKernan B."/>
            <person name="McKernan K."/>
            <person name="Mendez-Lago M."/>
            <person name="Minx P."/>
            <person name="Mollenhauer M.U."/>
            <person name="Montooth K."/>
            <person name="Mount S.M."/>
            <person name="Mu X."/>
            <person name="Myers E."/>
            <person name="Negre B."/>
            <person name="Newfeld S."/>
            <person name="Nielsen R."/>
            <person name="Noor M.A."/>
            <person name="O'Grady P."/>
            <person name="Pachter L."/>
            <person name="Papaceit M."/>
            <person name="Parisi M.J."/>
            <person name="Parisi M."/>
            <person name="Parts L."/>
            <person name="Pedersen J.S."/>
            <person name="Pesole G."/>
            <person name="Phillippy A.M."/>
            <person name="Ponting C.P."/>
            <person name="Pop M."/>
            <person name="Porcelli D."/>
            <person name="Powell J.R."/>
            <person name="Prohaska S."/>
            <person name="Pruitt K."/>
            <person name="Puig M."/>
            <person name="Quesneville H."/>
            <person name="Ram K.R."/>
            <person name="Rand D."/>
            <person name="Rasmussen M.D."/>
            <person name="Reed L.K."/>
            <person name="Reenan R."/>
            <person name="Reily A."/>
            <person name="Remington K.A."/>
            <person name="Rieger T.T."/>
            <person name="Ritchie M.G."/>
            <person name="Robin C."/>
            <person name="Rogers Y.H."/>
            <person name="Rohde C."/>
            <person name="Rozas J."/>
            <person name="Rubenfield M.J."/>
            <person name="Ruiz A."/>
            <person name="Russo S."/>
            <person name="Salzberg S.L."/>
            <person name="Sanchez-Gracia A."/>
            <person name="Saranga D.J."/>
            <person name="Sato H."/>
            <person name="Schaeffer S.W."/>
            <person name="Schatz M.C."/>
            <person name="Schlenke T."/>
            <person name="Schwartz R."/>
            <person name="Segarra C."/>
            <person name="Singh R.S."/>
            <person name="Sirot L."/>
            <person name="Sirota M."/>
            <person name="Sisneros N.B."/>
            <person name="Smith C.D."/>
            <person name="Smith T.F."/>
            <person name="Spieth J."/>
            <person name="Stage D.E."/>
            <person name="Stark A."/>
            <person name="Stephan W."/>
            <person name="Strausberg R.L."/>
            <person name="Strempel S."/>
            <person name="Sturgill D."/>
            <person name="Sutton G."/>
            <person name="Sutton G.G."/>
            <person name="Tao W."/>
            <person name="Teichmann S."/>
            <person name="Tobari Y.N."/>
            <person name="Tomimura Y."/>
            <person name="Tsolas J.M."/>
            <person name="Valente V.L."/>
            <person name="Venter E."/>
            <person name="Venter J.C."/>
            <person name="Vicario S."/>
            <person name="Vieira F.G."/>
            <person name="Vilella A.J."/>
            <person name="Villasante A."/>
            <person name="Walenz B."/>
            <person name="Wang J."/>
            <person name="Wasserman M."/>
            <person name="Watts T."/>
            <person name="Wilson D."/>
            <person name="Wilson R.K."/>
            <person name="Wing R.A."/>
            <person name="Wolfner M.F."/>
            <person name="Wong A."/>
            <person name="Wong G.K."/>
            <person name="Wu C.I."/>
            <person name="Wu G."/>
            <person name="Yamamoto D."/>
            <person name="Yang H.P."/>
            <person name="Yang S.P."/>
            <person name="Yorke J.A."/>
            <person name="Yoshida K."/>
            <person name="Zdobnov E."/>
            <person name="Zhang P."/>
            <person name="Zhang Y."/>
            <person name="Zimin A.V."/>
            <person name="Baldwin J."/>
            <person name="Abdouelleil A."/>
            <person name="Abdulkadir J."/>
            <person name="Abebe A."/>
            <person name="Abera B."/>
            <person name="Abreu J."/>
            <person name="Acer S.C."/>
            <person name="Aftuck L."/>
            <person name="Alexander A."/>
            <person name="An P."/>
            <person name="Anderson E."/>
            <person name="Anderson S."/>
            <person name="Arachi H."/>
            <person name="Azer M."/>
            <person name="Bachantsang P."/>
            <person name="Barry A."/>
            <person name="Bayul T."/>
            <person name="Berlin A."/>
            <person name="Bessette D."/>
            <person name="Bloom T."/>
            <person name="Blye J."/>
            <person name="Boguslavskiy L."/>
            <person name="Bonnet C."/>
            <person name="Boukhgalter B."/>
            <person name="Bourzgui I."/>
            <person name="Brown A."/>
            <person name="Cahill P."/>
            <person name="Channer S."/>
            <person name="Cheshatsang Y."/>
            <person name="Chuda L."/>
            <person name="Citroen M."/>
            <person name="Collymore A."/>
            <person name="Cooke P."/>
            <person name="Costello M."/>
            <person name="D'Aco K."/>
            <person name="Daza R."/>
            <person name="De Haan G."/>
            <person name="DeGray S."/>
            <person name="DeMaso C."/>
            <person name="Dhargay N."/>
            <person name="Dooley K."/>
            <person name="Dooley E."/>
            <person name="Doricent M."/>
            <person name="Dorje P."/>
            <person name="Dorjee K."/>
            <person name="Dupes A."/>
            <person name="Elong R."/>
            <person name="Falk J."/>
            <person name="Farina A."/>
            <person name="Faro S."/>
            <person name="Ferguson D."/>
            <person name="Fisher S."/>
            <person name="Foley C.D."/>
            <person name="Franke A."/>
            <person name="Friedrich D."/>
            <person name="Gadbois L."/>
            <person name="Gearin G."/>
            <person name="Gearin C.R."/>
            <person name="Giannoukos G."/>
            <person name="Goode T."/>
            <person name="Graham J."/>
            <person name="Grandbois E."/>
            <person name="Grewal S."/>
            <person name="Gyaltsen K."/>
            <person name="Hafez N."/>
            <person name="Hagos B."/>
            <person name="Hall J."/>
            <person name="Henson C."/>
            <person name="Hollinger A."/>
            <person name="Honan T."/>
            <person name="Huard M.D."/>
            <person name="Hughes L."/>
            <person name="Hurhula B."/>
            <person name="Husby M.E."/>
            <person name="Kamat A."/>
            <person name="Kanga B."/>
            <person name="Kashin S."/>
            <person name="Khazanovich D."/>
            <person name="Kisner P."/>
            <person name="Lance K."/>
            <person name="Lara M."/>
            <person name="Lee W."/>
            <person name="Lennon N."/>
            <person name="Letendre F."/>
            <person name="LeVine R."/>
            <person name="Lipovsky A."/>
            <person name="Liu X."/>
            <person name="Liu J."/>
            <person name="Liu S."/>
            <person name="Lokyitsang T."/>
            <person name="Lokyitsang Y."/>
            <person name="Lubonja R."/>
            <person name="Lui A."/>
            <person name="MacDonald P."/>
            <person name="Magnisalis V."/>
            <person name="Maru K."/>
            <person name="Matthews C."/>
            <person name="McCusker W."/>
            <person name="McDonough S."/>
            <person name="Mehta T."/>
            <person name="Meldrim J."/>
            <person name="Meneus L."/>
            <person name="Mihai O."/>
            <person name="Mihalev A."/>
            <person name="Mihova T."/>
            <person name="Mittelman R."/>
            <person name="Mlenga V."/>
            <person name="Montmayeur A."/>
            <person name="Mulrain L."/>
            <person name="Navidi A."/>
            <person name="Naylor J."/>
            <person name="Negash T."/>
            <person name="Nguyen T."/>
            <person name="Nguyen N."/>
            <person name="Nicol R."/>
            <person name="Norbu C."/>
            <person name="Norbu N."/>
            <person name="Novod N."/>
            <person name="O'Neill B."/>
            <person name="Osman S."/>
            <person name="Markiewicz E."/>
            <person name="Oyono O.L."/>
            <person name="Patti C."/>
            <person name="Phunkhang P."/>
            <person name="Pierre F."/>
            <person name="Priest M."/>
            <person name="Raghuraman S."/>
            <person name="Rege F."/>
            <person name="Reyes R."/>
            <person name="Rise C."/>
            <person name="Rogov P."/>
            <person name="Ross K."/>
            <person name="Ryan E."/>
            <person name="Settipalli S."/>
            <person name="Shea T."/>
            <person name="Sherpa N."/>
            <person name="Shi L."/>
            <person name="Shih D."/>
            <person name="Sparrow T."/>
            <person name="Spaulding J."/>
            <person name="Stalker J."/>
            <person name="Stange-Thomann N."/>
            <person name="Stavropoulos S."/>
            <person name="Stone C."/>
            <person name="Strader C."/>
            <person name="Tesfaye S."/>
            <person name="Thomson T."/>
            <person name="Thoulutsang Y."/>
            <person name="Thoulutsang D."/>
            <person name="Topham K."/>
            <person name="Topping I."/>
            <person name="Tsamla T."/>
            <person name="Vassiliev H."/>
            <person name="Vo A."/>
            <person name="Wangchuk T."/>
            <person name="Wangdi T."/>
            <person name="Weiand M."/>
            <person name="Wilkinson J."/>
            <person name="Wilson A."/>
            <person name="Yadav S."/>
            <person name="Young G."/>
            <person name="Yu Q."/>
            <person name="Zembek L."/>
            <person name="Zhong D."/>
            <person name="Zimmer A."/>
            <person name="Zwirko Z."/>
            <person name="Jaffe D.B."/>
            <person name="Alvarez P."/>
            <person name="Brockman W."/>
            <person name="Butler J."/>
            <person name="Chin C."/>
            <person name="Gnerre S."/>
            <person name="Grabherr M."/>
            <person name="Kleber M."/>
            <person name="Mauceli E."/>
            <person name="MacCallum I."/>
        </authorList>
    </citation>
    <scope>NUCLEOTIDE SEQUENCE [LARGE SCALE GENOMIC DNA]</scope>
    <source>
        <strain evidence="7">Tucson 14030-0811.24</strain>
    </source>
</reference>
<dbReference type="InParanoid" id="B4MYF2"/>
<evidence type="ECO:0008006" key="8">
    <source>
        <dbReference type="Google" id="ProtNLM"/>
    </source>
</evidence>
<dbReference type="HOGENOM" id="CLU_062515_1_0_1"/>
<comment type="similarity">
    <text evidence="1">Belongs to the PA28 family.</text>
</comment>
<keyword evidence="7" id="KW-1185">Reference proteome</keyword>
<name>B4MYF2_DROWI</name>
<dbReference type="GO" id="GO:0061136">
    <property type="term" value="P:regulation of proteasomal protein catabolic process"/>
    <property type="evidence" value="ECO:0007669"/>
    <property type="project" value="TreeGrafter"/>
</dbReference>
<dbReference type="Gene3D" id="1.20.5.120">
    <property type="entry name" value="Proteasome activator pa28, N-terminal domain"/>
    <property type="match status" value="1"/>
</dbReference>
<dbReference type="FunFam" id="1.20.120.180:FF:000002">
    <property type="entry name" value="Proteasome activator complex subunit 1"/>
    <property type="match status" value="1"/>
</dbReference>
<feature type="domain" description="Proteasome activator PA28 N-terminal" evidence="4">
    <location>
        <begin position="4"/>
        <end position="63"/>
    </location>
</feature>
<dbReference type="InterPro" id="IPR036996">
    <property type="entry name" value="PA28_N_sf"/>
</dbReference>
<evidence type="ECO:0000256" key="2">
    <source>
        <dbReference type="ARBA" id="ARBA00022942"/>
    </source>
</evidence>
<evidence type="ECO:0000313" key="7">
    <source>
        <dbReference type="Proteomes" id="UP000007798"/>
    </source>
</evidence>
<dbReference type="PhylomeDB" id="B4MYF2"/>
<evidence type="ECO:0000259" key="4">
    <source>
        <dbReference type="Pfam" id="PF02251"/>
    </source>
</evidence>
<dbReference type="PANTHER" id="PTHR10660:SF2">
    <property type="entry name" value="LD45860P"/>
    <property type="match status" value="1"/>
</dbReference>
<dbReference type="AlphaFoldDB" id="B4MYF2"/>
<dbReference type="GO" id="GO:0061133">
    <property type="term" value="F:endopeptidase activator activity"/>
    <property type="evidence" value="ECO:0007669"/>
    <property type="project" value="TreeGrafter"/>
</dbReference>
<dbReference type="InterPro" id="IPR036252">
    <property type="entry name" value="Proteasome_activ_sf"/>
</dbReference>
<dbReference type="InterPro" id="IPR036997">
    <property type="entry name" value="PA28_C_sf"/>
</dbReference>
<dbReference type="GO" id="GO:0008537">
    <property type="term" value="C:proteasome activator complex"/>
    <property type="evidence" value="ECO:0007669"/>
    <property type="project" value="InterPro"/>
</dbReference>